<organism evidence="2 3">
    <name type="scientific">Hyaloscypha hepaticicola</name>
    <dbReference type="NCBI Taxonomy" id="2082293"/>
    <lineage>
        <taxon>Eukaryota</taxon>
        <taxon>Fungi</taxon>
        <taxon>Dikarya</taxon>
        <taxon>Ascomycota</taxon>
        <taxon>Pezizomycotina</taxon>
        <taxon>Leotiomycetes</taxon>
        <taxon>Helotiales</taxon>
        <taxon>Hyaloscyphaceae</taxon>
        <taxon>Hyaloscypha</taxon>
    </lineage>
</organism>
<feature type="region of interest" description="Disordered" evidence="1">
    <location>
        <begin position="46"/>
        <end position="66"/>
    </location>
</feature>
<dbReference type="Proteomes" id="UP000235672">
    <property type="component" value="Unassembled WGS sequence"/>
</dbReference>
<dbReference type="AlphaFoldDB" id="A0A2J6QQL2"/>
<feature type="compositionally biased region" description="Basic and acidic residues" evidence="1">
    <location>
        <begin position="51"/>
        <end position="66"/>
    </location>
</feature>
<gene>
    <name evidence="2" type="ORF">NA56DRAFT_17142</name>
</gene>
<protein>
    <submittedName>
        <fullName evidence="2">Uncharacterized protein</fullName>
    </submittedName>
</protein>
<keyword evidence="3" id="KW-1185">Reference proteome</keyword>
<proteinExistence type="predicted"/>
<name>A0A2J6QQL2_9HELO</name>
<accession>A0A2J6QQL2</accession>
<dbReference type="EMBL" id="KZ613464">
    <property type="protein sequence ID" value="PMD28550.1"/>
    <property type="molecule type" value="Genomic_DNA"/>
</dbReference>
<evidence type="ECO:0000256" key="1">
    <source>
        <dbReference type="SAM" id="MobiDB-lite"/>
    </source>
</evidence>
<evidence type="ECO:0000313" key="2">
    <source>
        <dbReference type="EMBL" id="PMD28550.1"/>
    </source>
</evidence>
<evidence type="ECO:0000313" key="3">
    <source>
        <dbReference type="Proteomes" id="UP000235672"/>
    </source>
</evidence>
<reference evidence="2 3" key="1">
    <citation type="submission" date="2016-05" db="EMBL/GenBank/DDBJ databases">
        <title>A degradative enzymes factory behind the ericoid mycorrhizal symbiosis.</title>
        <authorList>
            <consortium name="DOE Joint Genome Institute"/>
            <person name="Martino E."/>
            <person name="Morin E."/>
            <person name="Grelet G."/>
            <person name="Kuo A."/>
            <person name="Kohler A."/>
            <person name="Daghino S."/>
            <person name="Barry K."/>
            <person name="Choi C."/>
            <person name="Cichocki N."/>
            <person name="Clum A."/>
            <person name="Copeland A."/>
            <person name="Hainaut M."/>
            <person name="Haridas S."/>
            <person name="Labutti K."/>
            <person name="Lindquist E."/>
            <person name="Lipzen A."/>
            <person name="Khouja H.-R."/>
            <person name="Murat C."/>
            <person name="Ohm R."/>
            <person name="Olson A."/>
            <person name="Spatafora J."/>
            <person name="Veneault-Fourrey C."/>
            <person name="Henrissat B."/>
            <person name="Grigoriev I."/>
            <person name="Martin F."/>
            <person name="Perotto S."/>
        </authorList>
    </citation>
    <scope>NUCLEOTIDE SEQUENCE [LARGE SCALE GENOMIC DNA]</scope>
    <source>
        <strain evidence="2 3">UAMH 7357</strain>
    </source>
</reference>
<sequence length="229" mass="25584">MGYQIKSLNFSKSGQELVVMSFEDEFPDVISLKSYDIYQEAIAEQSARPQDTGKGKEKALTKHSADETSLTTRSLGILTNTNTSDAAARIVHREKSIVLDLKSPSGVTTGVELLALPQWQHLSEANVTVVCPQTRQEKINIILSTAADSILEISETVRRDRAYLPLHVQKDQRAVRAPQRDTSKKELLFMARKKLLQSQTDEQAVNFVKKDGIAIEIEQGRPDGERFIC</sequence>